<dbReference type="AlphaFoldDB" id="A0A9D2HZB9"/>
<dbReference type="EMBL" id="DWZI01000060">
    <property type="protein sequence ID" value="HJA86863.1"/>
    <property type="molecule type" value="Genomic_DNA"/>
</dbReference>
<feature type="chain" id="PRO_5038649282" evidence="1">
    <location>
        <begin position="25"/>
        <end position="130"/>
    </location>
</feature>
<comment type="caution">
    <text evidence="2">The sequence shown here is derived from an EMBL/GenBank/DDBJ whole genome shotgun (WGS) entry which is preliminary data.</text>
</comment>
<evidence type="ECO:0000256" key="1">
    <source>
        <dbReference type="SAM" id="SignalP"/>
    </source>
</evidence>
<name>A0A9D2HZB9_9BACE</name>
<evidence type="ECO:0000313" key="3">
    <source>
        <dbReference type="Proteomes" id="UP000823862"/>
    </source>
</evidence>
<dbReference type="InterPro" id="IPR024339">
    <property type="entry name" value="DUF3836"/>
</dbReference>
<feature type="signal peptide" evidence="1">
    <location>
        <begin position="1"/>
        <end position="24"/>
    </location>
</feature>
<reference evidence="2" key="2">
    <citation type="submission" date="2021-04" db="EMBL/GenBank/DDBJ databases">
        <authorList>
            <person name="Gilroy R."/>
        </authorList>
    </citation>
    <scope>NUCLEOTIDE SEQUENCE</scope>
    <source>
        <strain evidence="2">ChiHjej12B11-9795</strain>
    </source>
</reference>
<evidence type="ECO:0000313" key="2">
    <source>
        <dbReference type="EMBL" id="HJA86863.1"/>
    </source>
</evidence>
<keyword evidence="1" id="KW-0732">Signal</keyword>
<protein>
    <submittedName>
        <fullName evidence="2">DUF3836 domain-containing protein</fullName>
    </submittedName>
</protein>
<proteinExistence type="predicted"/>
<dbReference type="Pfam" id="PF12930">
    <property type="entry name" value="DUF3836"/>
    <property type="match status" value="1"/>
</dbReference>
<dbReference type="Gene3D" id="2.40.128.720">
    <property type="match status" value="1"/>
</dbReference>
<organism evidence="2 3">
    <name type="scientific">Candidatus Bacteroides avicola</name>
    <dbReference type="NCBI Taxonomy" id="2838468"/>
    <lineage>
        <taxon>Bacteria</taxon>
        <taxon>Pseudomonadati</taxon>
        <taxon>Bacteroidota</taxon>
        <taxon>Bacteroidia</taxon>
        <taxon>Bacteroidales</taxon>
        <taxon>Bacteroidaceae</taxon>
        <taxon>Bacteroides</taxon>
    </lineage>
</organism>
<sequence>MNAKSFVKTMCASALMLISGLTLSAENELQLFYNAEEVNGQKVAETIYKADGGLLANYMKYHYTYDEQNRLTMSEILVWNKHTKEWQKDLCMRYTYKDGNITTASYRWNQQKEEYVLQPESTVTMTESIQ</sequence>
<dbReference type="Proteomes" id="UP000823862">
    <property type="component" value="Unassembled WGS sequence"/>
</dbReference>
<gene>
    <name evidence="2" type="ORF">H9950_11875</name>
</gene>
<reference evidence="2" key="1">
    <citation type="journal article" date="2021" name="PeerJ">
        <title>Extensive microbial diversity within the chicken gut microbiome revealed by metagenomics and culture.</title>
        <authorList>
            <person name="Gilroy R."/>
            <person name="Ravi A."/>
            <person name="Getino M."/>
            <person name="Pursley I."/>
            <person name="Horton D.L."/>
            <person name="Alikhan N.F."/>
            <person name="Baker D."/>
            <person name="Gharbi K."/>
            <person name="Hall N."/>
            <person name="Watson M."/>
            <person name="Adriaenssens E.M."/>
            <person name="Foster-Nyarko E."/>
            <person name="Jarju S."/>
            <person name="Secka A."/>
            <person name="Antonio M."/>
            <person name="Oren A."/>
            <person name="Chaudhuri R.R."/>
            <person name="La Ragione R."/>
            <person name="Hildebrand F."/>
            <person name="Pallen M.J."/>
        </authorList>
    </citation>
    <scope>NUCLEOTIDE SEQUENCE</scope>
    <source>
        <strain evidence="2">ChiHjej12B11-9795</strain>
    </source>
</reference>
<accession>A0A9D2HZB9</accession>